<gene>
    <name evidence="2" type="ORF">BN741_01899</name>
</gene>
<dbReference type="AlphaFoldDB" id="R7H537"/>
<dbReference type="Pfam" id="PF13401">
    <property type="entry name" value="AAA_22"/>
    <property type="match status" value="1"/>
</dbReference>
<dbReference type="InterPro" id="IPR052026">
    <property type="entry name" value="ExeA_AAA_ATPase_DNA-bind"/>
</dbReference>
<reference evidence="2" key="1">
    <citation type="submission" date="2012-11" db="EMBL/GenBank/DDBJ databases">
        <title>Dependencies among metagenomic species, viruses, plasmids and units of genetic variation.</title>
        <authorList>
            <person name="Nielsen H.B."/>
            <person name="Almeida M."/>
            <person name="Juncker A.S."/>
            <person name="Rasmussen S."/>
            <person name="Li J."/>
            <person name="Sunagawa S."/>
            <person name="Plichta D."/>
            <person name="Gautier L."/>
            <person name="Le Chatelier E."/>
            <person name="Peletier E."/>
            <person name="Bonde I."/>
            <person name="Nielsen T."/>
            <person name="Manichanh C."/>
            <person name="Arumugam M."/>
            <person name="Batto J."/>
            <person name="Santos M.B.Q.D."/>
            <person name="Blom N."/>
            <person name="Borruel N."/>
            <person name="Burgdorf K.S."/>
            <person name="Boumezbeur F."/>
            <person name="Casellas F."/>
            <person name="Dore J."/>
            <person name="Guarner F."/>
            <person name="Hansen T."/>
            <person name="Hildebrand F."/>
            <person name="Kaas R.S."/>
            <person name="Kennedy S."/>
            <person name="Kristiansen K."/>
            <person name="Kultima J.R."/>
            <person name="Leonard P."/>
            <person name="Levenez F."/>
            <person name="Lund O."/>
            <person name="Moumen B."/>
            <person name="Le Paslier D."/>
            <person name="Pons N."/>
            <person name="Pedersen O."/>
            <person name="Prifti E."/>
            <person name="Qin J."/>
            <person name="Raes J."/>
            <person name="Tap J."/>
            <person name="Tims S."/>
            <person name="Ussery D.W."/>
            <person name="Yamada T."/>
            <person name="MetaHit consortium"/>
            <person name="Renault P."/>
            <person name="Sicheritz-Ponten T."/>
            <person name="Bork P."/>
            <person name="Wang J."/>
            <person name="Brunak S."/>
            <person name="Ehrlich S.D."/>
        </authorList>
    </citation>
    <scope>NUCLEOTIDE SEQUENCE [LARGE SCALE GENOMIC DNA]</scope>
</reference>
<dbReference type="InterPro" id="IPR027417">
    <property type="entry name" value="P-loop_NTPase"/>
</dbReference>
<dbReference type="GO" id="GO:0016887">
    <property type="term" value="F:ATP hydrolysis activity"/>
    <property type="evidence" value="ECO:0007669"/>
    <property type="project" value="InterPro"/>
</dbReference>
<protein>
    <recommendedName>
        <fullName evidence="1">AAA+ ATPase domain-containing protein</fullName>
    </recommendedName>
</protein>
<dbReference type="PANTHER" id="PTHR35894:SF5">
    <property type="entry name" value="MU-LIKE PROPHAGE FLUMU DNA TRANSPOSITION PROTEIN B"/>
    <property type="match status" value="1"/>
</dbReference>
<dbReference type="CDD" id="cd00093">
    <property type="entry name" value="HTH_XRE"/>
    <property type="match status" value="1"/>
</dbReference>
<dbReference type="GO" id="GO:0003677">
    <property type="term" value="F:DNA binding"/>
    <property type="evidence" value="ECO:0007669"/>
    <property type="project" value="InterPro"/>
</dbReference>
<dbReference type="Gene3D" id="3.40.50.300">
    <property type="entry name" value="P-loop containing nucleotide triphosphate hydrolases"/>
    <property type="match status" value="1"/>
</dbReference>
<dbReference type="Proteomes" id="UP000018072">
    <property type="component" value="Unassembled WGS sequence"/>
</dbReference>
<dbReference type="PANTHER" id="PTHR35894">
    <property type="entry name" value="GENERAL SECRETION PATHWAY PROTEIN A-RELATED"/>
    <property type="match status" value="1"/>
</dbReference>
<dbReference type="SMART" id="SM00382">
    <property type="entry name" value="AAA"/>
    <property type="match status" value="1"/>
</dbReference>
<accession>R7H537</accession>
<dbReference type="SUPFAM" id="SSF52540">
    <property type="entry name" value="P-loop containing nucleoside triphosphate hydrolases"/>
    <property type="match status" value="1"/>
</dbReference>
<organism evidence="2">
    <name type="scientific">Leyella stercorea CAG:629</name>
    <dbReference type="NCBI Taxonomy" id="1263103"/>
    <lineage>
        <taxon>Bacteria</taxon>
        <taxon>Pseudomonadati</taxon>
        <taxon>Bacteroidota</taxon>
        <taxon>Bacteroidia</taxon>
        <taxon>Bacteroidales</taxon>
        <taxon>Prevotellaceae</taxon>
        <taxon>Leyella</taxon>
    </lineage>
</organism>
<evidence type="ECO:0000313" key="2">
    <source>
        <dbReference type="EMBL" id="CDE34113.1"/>
    </source>
</evidence>
<sequence>MTKDEKVQIAERLKSFCAQKGSQNKAAKSMGISSATLSKVLNNDWDTISDDMWRSIAAQTGHDGTAWVTVATRGFERMGFILESAKNESLAMAVTGEAGCGKTEAIKQYTAQHPATYHLCCSEYWNRRTFIAKLLRALGKDMAGTVSEQMDAIVEELQAVEKPLVVLDEADKLSDQVLYFFISLYNQLEGQCGLVLCATNFLEKRITRGVRFNRRGYQEIYSRIGRKFVKLQVVNDEDIAAVCRANGVTSAADIGTIIKDSDNDLRRVKRACWTIKKGGRV</sequence>
<dbReference type="SUPFAM" id="SSF47413">
    <property type="entry name" value="lambda repressor-like DNA-binding domains"/>
    <property type="match status" value="1"/>
</dbReference>
<evidence type="ECO:0000259" key="1">
    <source>
        <dbReference type="SMART" id="SM00382"/>
    </source>
</evidence>
<dbReference type="InterPro" id="IPR049945">
    <property type="entry name" value="AAA_22"/>
</dbReference>
<dbReference type="RefSeq" id="WP_022430997.1">
    <property type="nucleotide sequence ID" value="NZ_FR899310.1"/>
</dbReference>
<proteinExistence type="predicted"/>
<dbReference type="EMBL" id="CBIT010000225">
    <property type="protein sequence ID" value="CDE34113.1"/>
    <property type="molecule type" value="Genomic_DNA"/>
</dbReference>
<feature type="domain" description="AAA+ ATPase" evidence="1">
    <location>
        <begin position="88"/>
        <end position="225"/>
    </location>
</feature>
<name>R7H537_9BACT</name>
<dbReference type="STRING" id="1263103.BN741_01899"/>
<dbReference type="InterPro" id="IPR001387">
    <property type="entry name" value="Cro/C1-type_HTH"/>
</dbReference>
<dbReference type="InterPro" id="IPR010982">
    <property type="entry name" value="Lambda_DNA-bd_dom_sf"/>
</dbReference>
<comment type="caution">
    <text evidence="2">The sequence shown here is derived from an EMBL/GenBank/DDBJ whole genome shotgun (WGS) entry which is preliminary data.</text>
</comment>
<dbReference type="InterPro" id="IPR003593">
    <property type="entry name" value="AAA+_ATPase"/>
</dbReference>